<protein>
    <submittedName>
        <fullName evidence="1">Uncharacterized protein</fullName>
    </submittedName>
</protein>
<accession>A0A8G2BGU4</accession>
<keyword evidence="2" id="KW-1185">Reference proteome</keyword>
<proteinExistence type="predicted"/>
<evidence type="ECO:0000313" key="1">
    <source>
        <dbReference type="EMBL" id="SDF15619.1"/>
    </source>
</evidence>
<name>A0A8G2BGU4_9PROT</name>
<organism evidence="1 2">
    <name type="scientific">Thalassobaculum litoreum DSM 18839</name>
    <dbReference type="NCBI Taxonomy" id="1123362"/>
    <lineage>
        <taxon>Bacteria</taxon>
        <taxon>Pseudomonadati</taxon>
        <taxon>Pseudomonadota</taxon>
        <taxon>Alphaproteobacteria</taxon>
        <taxon>Rhodospirillales</taxon>
        <taxon>Thalassobaculaceae</taxon>
        <taxon>Thalassobaculum</taxon>
    </lineage>
</organism>
<dbReference type="EMBL" id="FNBW01000001">
    <property type="protein sequence ID" value="SDF15619.1"/>
    <property type="molecule type" value="Genomic_DNA"/>
</dbReference>
<gene>
    <name evidence="1" type="ORF">SAMN05660686_00493</name>
</gene>
<comment type="caution">
    <text evidence="1">The sequence shown here is derived from an EMBL/GenBank/DDBJ whole genome shotgun (WGS) entry which is preliminary data.</text>
</comment>
<dbReference type="RefSeq" id="WP_093147865.1">
    <property type="nucleotide sequence ID" value="NZ_FNBW01000001.1"/>
</dbReference>
<sequence length="110" mass="11408">MTDPDNHQLETANMPASMTAQQQAALYRLSTEIERAAAAFITLATLDGSDRQEAIGEAIGVCLASAAKIGAQHGVNLTAEQFGNVASTVFEIEQDGGILAVMAGKVTTEA</sequence>
<evidence type="ECO:0000313" key="2">
    <source>
        <dbReference type="Proteomes" id="UP000198615"/>
    </source>
</evidence>
<dbReference type="AlphaFoldDB" id="A0A8G2BGU4"/>
<dbReference type="Proteomes" id="UP000198615">
    <property type="component" value="Unassembled WGS sequence"/>
</dbReference>
<reference evidence="1 2" key="1">
    <citation type="submission" date="2016-10" db="EMBL/GenBank/DDBJ databases">
        <authorList>
            <person name="Varghese N."/>
            <person name="Submissions S."/>
        </authorList>
    </citation>
    <scope>NUCLEOTIDE SEQUENCE [LARGE SCALE GENOMIC DNA]</scope>
    <source>
        <strain evidence="1 2">DSM 18839</strain>
    </source>
</reference>